<dbReference type="STRING" id="6290.A0A158QP31"/>
<feature type="transmembrane region" description="Helical" evidence="11">
    <location>
        <begin position="297"/>
        <end position="326"/>
    </location>
</feature>
<dbReference type="SMART" id="SM00176">
    <property type="entry name" value="RAN"/>
    <property type="match status" value="1"/>
</dbReference>
<dbReference type="GO" id="GO:0015031">
    <property type="term" value="P:protein transport"/>
    <property type="evidence" value="ECO:0007669"/>
    <property type="project" value="UniProtKB-KW"/>
</dbReference>
<keyword evidence="2" id="KW-0813">Transport</keyword>
<dbReference type="PROSITE" id="PS51421">
    <property type="entry name" value="RAS"/>
    <property type="match status" value="1"/>
</dbReference>
<feature type="domain" description="Concentrative nucleoside transporter C-terminal" evidence="12">
    <location>
        <begin position="366"/>
        <end position="579"/>
    </location>
</feature>
<keyword evidence="3" id="KW-0488">Methylation</keyword>
<evidence type="ECO:0000256" key="4">
    <source>
        <dbReference type="ARBA" id="ARBA00022741"/>
    </source>
</evidence>
<reference evidence="14 15" key="2">
    <citation type="submission" date="2018-11" db="EMBL/GenBank/DDBJ databases">
        <authorList>
            <consortium name="Pathogen Informatics"/>
        </authorList>
    </citation>
    <scope>NUCLEOTIDE SEQUENCE [LARGE SCALE GENOMIC DNA]</scope>
    <source>
        <strain evidence="14 15">MHpl1</strain>
    </source>
</reference>
<dbReference type="SMART" id="SM00173">
    <property type="entry name" value="RAS"/>
    <property type="match status" value="1"/>
</dbReference>
<dbReference type="InterPro" id="IPR011657">
    <property type="entry name" value="CNT_C_dom"/>
</dbReference>
<dbReference type="Pfam" id="PF00071">
    <property type="entry name" value="Ras"/>
    <property type="match status" value="1"/>
</dbReference>
<dbReference type="PANTHER" id="PTHR10590:SF4">
    <property type="entry name" value="SOLUTE CARRIER FAMILY 28 MEMBER 3"/>
    <property type="match status" value="1"/>
</dbReference>
<dbReference type="Pfam" id="PF07670">
    <property type="entry name" value="Gate"/>
    <property type="match status" value="1"/>
</dbReference>
<feature type="compositionally biased region" description="Basic and acidic residues" evidence="10">
    <location>
        <begin position="201"/>
        <end position="211"/>
    </location>
</feature>
<dbReference type="InterPro" id="IPR011642">
    <property type="entry name" value="Gate_dom"/>
</dbReference>
<feature type="transmembrane region" description="Helical" evidence="11">
    <location>
        <begin position="424"/>
        <end position="449"/>
    </location>
</feature>
<keyword evidence="4" id="KW-0547">Nucleotide-binding</keyword>
<feature type="transmembrane region" description="Helical" evidence="11">
    <location>
        <begin position="229"/>
        <end position="251"/>
    </location>
</feature>
<evidence type="ECO:0000259" key="12">
    <source>
        <dbReference type="Pfam" id="PF07662"/>
    </source>
</evidence>
<evidence type="ECO:0000256" key="7">
    <source>
        <dbReference type="ARBA" id="ARBA00023288"/>
    </source>
</evidence>
<dbReference type="SMART" id="SM00175">
    <property type="entry name" value="RAB"/>
    <property type="match status" value="1"/>
</dbReference>
<dbReference type="Pfam" id="PF07662">
    <property type="entry name" value="Nucleos_tra2_C"/>
    <property type="match status" value="1"/>
</dbReference>
<dbReference type="PROSITE" id="PS51420">
    <property type="entry name" value="RHO"/>
    <property type="match status" value="1"/>
</dbReference>
<protein>
    <recommendedName>
        <fullName evidence="9">Ras-related protein Rab-3</fullName>
    </recommendedName>
</protein>
<dbReference type="InterPro" id="IPR008276">
    <property type="entry name" value="C_nuclsd_transpt"/>
</dbReference>
<evidence type="ECO:0000256" key="1">
    <source>
        <dbReference type="ARBA" id="ARBA00006270"/>
    </source>
</evidence>
<dbReference type="GO" id="GO:0005886">
    <property type="term" value="C:plasma membrane"/>
    <property type="evidence" value="ECO:0007669"/>
    <property type="project" value="TreeGrafter"/>
</dbReference>
<reference evidence="16" key="1">
    <citation type="submission" date="2016-04" db="UniProtKB">
        <authorList>
            <consortium name="WormBaseParasite"/>
        </authorList>
    </citation>
    <scope>IDENTIFICATION</scope>
</reference>
<feature type="domain" description="Nucleoside transporter/FeoB GTPase Gate" evidence="13">
    <location>
        <begin position="265"/>
        <end position="361"/>
    </location>
</feature>
<feature type="region of interest" description="Disordered" evidence="10">
    <location>
        <begin position="190"/>
        <end position="211"/>
    </location>
</feature>
<feature type="transmembrane region" description="Helical" evidence="11">
    <location>
        <begin position="263"/>
        <end position="285"/>
    </location>
</feature>
<feature type="transmembrane region" description="Helical" evidence="11">
    <location>
        <begin position="338"/>
        <end position="360"/>
    </location>
</feature>
<dbReference type="InterPro" id="IPR005225">
    <property type="entry name" value="Small_GTP-bd"/>
</dbReference>
<evidence type="ECO:0000259" key="13">
    <source>
        <dbReference type="Pfam" id="PF07670"/>
    </source>
</evidence>
<keyword evidence="15" id="KW-1185">Reference proteome</keyword>
<keyword evidence="11" id="KW-0812">Transmembrane</keyword>
<keyword evidence="11" id="KW-0472">Membrane</keyword>
<dbReference type="SUPFAM" id="SSF52540">
    <property type="entry name" value="P-loop containing nucleoside triphosphate hydrolases"/>
    <property type="match status" value="1"/>
</dbReference>
<keyword evidence="5" id="KW-0653">Protein transport</keyword>
<dbReference type="GO" id="GO:0005525">
    <property type="term" value="F:GTP binding"/>
    <property type="evidence" value="ECO:0007669"/>
    <property type="project" value="UniProtKB-KW"/>
</dbReference>
<dbReference type="InterPro" id="IPR001806">
    <property type="entry name" value="Small_GTPase"/>
</dbReference>
<evidence type="ECO:0000256" key="2">
    <source>
        <dbReference type="ARBA" id="ARBA00022448"/>
    </source>
</evidence>
<dbReference type="PRINTS" id="PR00449">
    <property type="entry name" value="RASTRNSFRMNG"/>
</dbReference>
<evidence type="ECO:0000256" key="9">
    <source>
        <dbReference type="ARBA" id="ARBA00067102"/>
    </source>
</evidence>
<comment type="similarity">
    <text evidence="1">Belongs to the small GTPase superfamily. Rab family.</text>
</comment>
<dbReference type="FunFam" id="3.40.50.300:FF:000206">
    <property type="entry name" value="Ras-related protein Rab-3C"/>
    <property type="match status" value="1"/>
</dbReference>
<dbReference type="OrthoDB" id="6075923at2759"/>
<dbReference type="AlphaFoldDB" id="A0A158QP31"/>
<dbReference type="SMART" id="SM00174">
    <property type="entry name" value="RHO"/>
    <property type="match status" value="1"/>
</dbReference>
<keyword evidence="6" id="KW-0342">GTP-binding</keyword>
<dbReference type="PANTHER" id="PTHR10590">
    <property type="entry name" value="SODIUM/NUCLEOSIDE COTRANSPORTER"/>
    <property type="match status" value="1"/>
</dbReference>
<keyword evidence="11" id="KW-1133">Transmembrane helix</keyword>
<evidence type="ECO:0000256" key="8">
    <source>
        <dbReference type="ARBA" id="ARBA00023289"/>
    </source>
</evidence>
<accession>A0A158QP31</accession>
<dbReference type="Gene3D" id="3.40.50.300">
    <property type="entry name" value="P-loop containing nucleotide triphosphate hydrolases"/>
    <property type="match status" value="1"/>
</dbReference>
<feature type="transmembrane region" description="Helical" evidence="11">
    <location>
        <begin position="524"/>
        <end position="548"/>
    </location>
</feature>
<organism evidence="16">
    <name type="scientific">Haemonchus placei</name>
    <name type="common">Barber's pole worm</name>
    <dbReference type="NCBI Taxonomy" id="6290"/>
    <lineage>
        <taxon>Eukaryota</taxon>
        <taxon>Metazoa</taxon>
        <taxon>Ecdysozoa</taxon>
        <taxon>Nematoda</taxon>
        <taxon>Chromadorea</taxon>
        <taxon>Rhabditida</taxon>
        <taxon>Rhabditina</taxon>
        <taxon>Rhabditomorpha</taxon>
        <taxon>Strongyloidea</taxon>
        <taxon>Trichostrongylidae</taxon>
        <taxon>Haemonchus</taxon>
    </lineage>
</organism>
<evidence type="ECO:0000256" key="11">
    <source>
        <dbReference type="SAM" id="Phobius"/>
    </source>
</evidence>
<evidence type="ECO:0000256" key="5">
    <source>
        <dbReference type="ARBA" id="ARBA00022927"/>
    </source>
</evidence>
<proteinExistence type="inferred from homology"/>
<dbReference type="GO" id="GO:0003924">
    <property type="term" value="F:GTPase activity"/>
    <property type="evidence" value="ECO:0007669"/>
    <property type="project" value="InterPro"/>
</dbReference>
<dbReference type="Proteomes" id="UP000268014">
    <property type="component" value="Unassembled WGS sequence"/>
</dbReference>
<dbReference type="GO" id="GO:0005415">
    <property type="term" value="F:nucleoside:sodium symporter activity"/>
    <property type="evidence" value="ECO:0007669"/>
    <property type="project" value="TreeGrafter"/>
</dbReference>
<name>A0A158QP31_HAEPC</name>
<dbReference type="PROSITE" id="PS51419">
    <property type="entry name" value="RAB"/>
    <property type="match status" value="1"/>
</dbReference>
<keyword evidence="8" id="KW-0636">Prenylation</keyword>
<evidence type="ECO:0000313" key="14">
    <source>
        <dbReference type="EMBL" id="VDO43806.1"/>
    </source>
</evidence>
<feature type="transmembrane region" description="Helical" evidence="11">
    <location>
        <begin position="560"/>
        <end position="582"/>
    </location>
</feature>
<gene>
    <name evidence="14" type="ORF">HPLM_LOCUS11775</name>
</gene>
<evidence type="ECO:0000256" key="6">
    <source>
        <dbReference type="ARBA" id="ARBA00023134"/>
    </source>
</evidence>
<evidence type="ECO:0000313" key="16">
    <source>
        <dbReference type="WBParaSite" id="HPLM_0001178301-mRNA-1"/>
    </source>
</evidence>
<dbReference type="EMBL" id="UZAF01017659">
    <property type="protein sequence ID" value="VDO43806.1"/>
    <property type="molecule type" value="Genomic_DNA"/>
</dbReference>
<dbReference type="InterPro" id="IPR037872">
    <property type="entry name" value="Rab3"/>
</dbReference>
<dbReference type="InterPro" id="IPR027417">
    <property type="entry name" value="P-loop_NTPase"/>
</dbReference>
<dbReference type="NCBIfam" id="TIGR00231">
    <property type="entry name" value="small_GTP"/>
    <property type="match status" value="1"/>
</dbReference>
<dbReference type="CDD" id="cd01865">
    <property type="entry name" value="Rab3"/>
    <property type="match status" value="1"/>
</dbReference>
<evidence type="ECO:0000256" key="3">
    <source>
        <dbReference type="ARBA" id="ARBA00022481"/>
    </source>
</evidence>
<dbReference type="WBParaSite" id="HPLM_0001178301-mRNA-1">
    <property type="protein sequence ID" value="HPLM_0001178301-mRNA-1"/>
    <property type="gene ID" value="HPLM_0001178301"/>
</dbReference>
<evidence type="ECO:0000313" key="15">
    <source>
        <dbReference type="Proteomes" id="UP000268014"/>
    </source>
</evidence>
<evidence type="ECO:0000256" key="10">
    <source>
        <dbReference type="SAM" id="MobiDB-lite"/>
    </source>
</evidence>
<sequence>MAAAGAQQPAQGDQNFDYMFKLLIIGNSSVGKTSFLFRYCDDSFTSAFVSTVGIDFKVKTVFRGDKRVKLQIWDTAGQERYRTITTAYYRGAMGFILMYDITNEESFNSVQDWCTQIKTYSWENAQVVLVGNKCDMDAERVVSIERGRQLADQLSLEFFETSAKENINVKAVFEKLVEIICDKMAESLDKNDAPQTQETSSKIHQEKDQKEKEEPAGWMAFYPKSLKTLVILALVFLMHIWAGSEFVYGFLSKPPPICQMKPVLVFSAFQVLVFFGSVVSLLYYYGIIQWVLKRMAYLMQLTLGTTAVESLNACACVFLGQSALLVRPYLEKQTSSELHAIMASGFSCIAGSLFAAYVSFGACPKYLLSSSVMSAPASLAFAKIIVPETEESQSRKVSDLDLPSSEEDNPIESISNGAIAGVHIVVAIAANLVAVLALLALVDSILFYFGDLLGYGPWSLENLLQYLMFPVAFVMGVIGDTQETLAVARLIATKTAVNEFVAYRNLGEMISDRSLQISPRSAMIATYALCSFSNLGTVGIVMGVLGGMVPSKRHILARMVFRALICGCVCCLYTAALAGVLVGEPLHCQPSSAATACFDTSKAVNSSLLQGL</sequence>
<keyword evidence="7" id="KW-0449">Lipoprotein</keyword>